<organism evidence="12 13">
    <name type="scientific">Erysipelothrix inopinata</name>
    <dbReference type="NCBI Taxonomy" id="225084"/>
    <lineage>
        <taxon>Bacteria</taxon>
        <taxon>Bacillati</taxon>
        <taxon>Bacillota</taxon>
        <taxon>Erysipelotrichia</taxon>
        <taxon>Erysipelotrichales</taxon>
        <taxon>Erysipelotrichaceae</taxon>
        <taxon>Erysipelothrix</taxon>
    </lineage>
</organism>
<keyword evidence="13" id="KW-1185">Reference proteome</keyword>
<dbReference type="PANTHER" id="PTHR43707">
    <property type="entry name" value="HISTIDYL-TRNA SYNTHETASE"/>
    <property type="match status" value="1"/>
</dbReference>
<dbReference type="EMBL" id="CP060715">
    <property type="protein sequence ID" value="QNN60193.1"/>
    <property type="molecule type" value="Genomic_DNA"/>
</dbReference>
<accession>A0A7G9RX68</accession>
<dbReference type="InterPro" id="IPR036621">
    <property type="entry name" value="Anticodon-bd_dom_sf"/>
</dbReference>
<evidence type="ECO:0000256" key="5">
    <source>
        <dbReference type="ARBA" id="ARBA00022840"/>
    </source>
</evidence>
<keyword evidence="6 9" id="KW-0648">Protein biosynthesis</keyword>
<dbReference type="CDD" id="cd00773">
    <property type="entry name" value="HisRS-like_core"/>
    <property type="match status" value="1"/>
</dbReference>
<dbReference type="Pfam" id="PF03129">
    <property type="entry name" value="HGTP_anticodon"/>
    <property type="match status" value="1"/>
</dbReference>
<keyword evidence="3 9" id="KW-0436">Ligase</keyword>
<dbReference type="HAMAP" id="MF_00127">
    <property type="entry name" value="His_tRNA_synth"/>
    <property type="match status" value="1"/>
</dbReference>
<dbReference type="InterPro" id="IPR033656">
    <property type="entry name" value="HisRS_anticodon"/>
</dbReference>
<evidence type="ECO:0000256" key="6">
    <source>
        <dbReference type="ARBA" id="ARBA00022917"/>
    </source>
</evidence>
<evidence type="ECO:0000256" key="7">
    <source>
        <dbReference type="ARBA" id="ARBA00023146"/>
    </source>
</evidence>
<evidence type="ECO:0000256" key="4">
    <source>
        <dbReference type="ARBA" id="ARBA00022741"/>
    </source>
</evidence>
<evidence type="ECO:0000256" key="8">
    <source>
        <dbReference type="ARBA" id="ARBA00047639"/>
    </source>
</evidence>
<feature type="binding site" evidence="10">
    <location>
        <begin position="261"/>
        <end position="262"/>
    </location>
    <ligand>
        <name>L-histidine</name>
        <dbReference type="ChEBI" id="CHEBI:57595"/>
    </ligand>
</feature>
<dbReference type="Proteomes" id="UP000515928">
    <property type="component" value="Chromosome"/>
</dbReference>
<dbReference type="InterPro" id="IPR004154">
    <property type="entry name" value="Anticodon-bd"/>
</dbReference>
<dbReference type="SUPFAM" id="SSF55681">
    <property type="entry name" value="Class II aaRS and biotin synthetases"/>
    <property type="match status" value="1"/>
</dbReference>
<evidence type="ECO:0000256" key="3">
    <source>
        <dbReference type="ARBA" id="ARBA00022598"/>
    </source>
</evidence>
<feature type="binding site" evidence="10">
    <location>
        <position position="112"/>
    </location>
    <ligand>
        <name>L-histidine</name>
        <dbReference type="ChEBI" id="CHEBI:57595"/>
    </ligand>
</feature>
<dbReference type="InterPro" id="IPR004516">
    <property type="entry name" value="HisRS/HisZ"/>
</dbReference>
<evidence type="ECO:0000313" key="12">
    <source>
        <dbReference type="EMBL" id="QNN60193.1"/>
    </source>
</evidence>
<dbReference type="NCBIfam" id="TIGR00442">
    <property type="entry name" value="hisS"/>
    <property type="match status" value="1"/>
</dbReference>
<dbReference type="PANTHER" id="PTHR43707:SF1">
    <property type="entry name" value="HISTIDINE--TRNA LIGASE, MITOCHONDRIAL-RELATED"/>
    <property type="match status" value="1"/>
</dbReference>
<dbReference type="EC" id="6.1.1.21" evidence="9"/>
<dbReference type="PROSITE" id="PS50862">
    <property type="entry name" value="AA_TRNA_LIGASE_II"/>
    <property type="match status" value="1"/>
</dbReference>
<dbReference type="CDD" id="cd00859">
    <property type="entry name" value="HisRS_anticodon"/>
    <property type="match status" value="1"/>
</dbReference>
<dbReference type="InterPro" id="IPR006195">
    <property type="entry name" value="aa-tRNA-synth_II"/>
</dbReference>
<comment type="similarity">
    <text evidence="1 9">Belongs to the class-II aminoacyl-tRNA synthetase family.</text>
</comment>
<keyword evidence="2 9" id="KW-0963">Cytoplasm</keyword>
<dbReference type="GO" id="GO:0016740">
    <property type="term" value="F:transferase activity"/>
    <property type="evidence" value="ECO:0007669"/>
    <property type="project" value="UniProtKB-ARBA"/>
</dbReference>
<evidence type="ECO:0000256" key="1">
    <source>
        <dbReference type="ARBA" id="ARBA00008226"/>
    </source>
</evidence>
<feature type="binding site" evidence="10">
    <location>
        <position position="126"/>
    </location>
    <ligand>
        <name>L-histidine</name>
        <dbReference type="ChEBI" id="CHEBI:57595"/>
    </ligand>
</feature>
<dbReference type="GO" id="GO:0005737">
    <property type="term" value="C:cytoplasm"/>
    <property type="evidence" value="ECO:0007669"/>
    <property type="project" value="UniProtKB-SubCell"/>
</dbReference>
<evidence type="ECO:0000256" key="10">
    <source>
        <dbReference type="PIRSR" id="PIRSR001549-1"/>
    </source>
</evidence>
<proteinExistence type="inferred from homology"/>
<keyword evidence="7 9" id="KW-0030">Aminoacyl-tRNA synthetase</keyword>
<comment type="catalytic activity">
    <reaction evidence="8 9">
        <text>tRNA(His) + L-histidine + ATP = L-histidyl-tRNA(His) + AMP + diphosphate + H(+)</text>
        <dbReference type="Rhea" id="RHEA:17313"/>
        <dbReference type="Rhea" id="RHEA-COMP:9665"/>
        <dbReference type="Rhea" id="RHEA-COMP:9689"/>
        <dbReference type="ChEBI" id="CHEBI:15378"/>
        <dbReference type="ChEBI" id="CHEBI:30616"/>
        <dbReference type="ChEBI" id="CHEBI:33019"/>
        <dbReference type="ChEBI" id="CHEBI:57595"/>
        <dbReference type="ChEBI" id="CHEBI:78442"/>
        <dbReference type="ChEBI" id="CHEBI:78527"/>
        <dbReference type="ChEBI" id="CHEBI:456215"/>
        <dbReference type="EC" id="6.1.1.21"/>
    </reaction>
</comment>
<dbReference type="GO" id="GO:0005524">
    <property type="term" value="F:ATP binding"/>
    <property type="evidence" value="ECO:0007669"/>
    <property type="project" value="UniProtKB-UniRule"/>
</dbReference>
<feature type="binding site" evidence="10">
    <location>
        <position position="130"/>
    </location>
    <ligand>
        <name>L-histidine</name>
        <dbReference type="ChEBI" id="CHEBI:57595"/>
    </ligand>
</feature>
<feature type="domain" description="Aminoacyl-transfer RNA synthetases class-II family profile" evidence="11">
    <location>
        <begin position="1"/>
        <end position="313"/>
    </location>
</feature>
<dbReference type="InterPro" id="IPR045864">
    <property type="entry name" value="aa-tRNA-synth_II/BPL/LPL"/>
</dbReference>
<name>A0A7G9RX68_9FIRM</name>
<keyword evidence="4 9" id="KW-0547">Nucleotide-binding</keyword>
<dbReference type="Gene3D" id="3.40.50.800">
    <property type="entry name" value="Anticodon-binding domain"/>
    <property type="match status" value="1"/>
</dbReference>
<dbReference type="KEGG" id="eio:H9L01_07410"/>
<sequence length="423" mass="48641">MSYRAPRGTQDVLGEEVKKWQEVEKLAREICERYHISELRTPIFEHTEVFARGNDASDMVNKEMYTFMDRGERSLTLKPEGTAGLVRAFVEHKLYANPSSVQRFFYFSPNFRYERPQKGRMRIFHQFGVEFFGEANPYLDLESIMVGLNLLDEIGVHKYKLVINTLGDAESQAAYKVALKEHFKPHLDTLCSDCQRRYEQNPLRMLDCKVDHDHEAMKTAPINLDYLNEESQTYFETLKKTLDEQNIPYEVDPRMVRGLDYYTHTVYEVISTDENAAAQSTIFAGGRYSHMVEYFGGPQTDAVGFAVGIERLLIYAELAGVKFDTGEHVDVFAMPMGQESNMQLFKLITELRKAGFCADMDYENKSMKAQFKMVDRTNAKIAMISGGNELEQGVVNLKNIETQEQVTVSYEDVVGQVRKWLGK</sequence>
<feature type="binding site" evidence="10">
    <location>
        <position position="257"/>
    </location>
    <ligand>
        <name>L-histidine</name>
        <dbReference type="ChEBI" id="CHEBI:57595"/>
    </ligand>
</feature>
<dbReference type="RefSeq" id="WP_187533325.1">
    <property type="nucleotide sequence ID" value="NZ_CBCSHU010000026.1"/>
</dbReference>
<gene>
    <name evidence="9" type="primary">hisS</name>
    <name evidence="12" type="ORF">H9L01_07410</name>
</gene>
<dbReference type="SUPFAM" id="SSF52954">
    <property type="entry name" value="Class II aaRS ABD-related"/>
    <property type="match status" value="1"/>
</dbReference>
<dbReference type="GO" id="GO:0004821">
    <property type="term" value="F:histidine-tRNA ligase activity"/>
    <property type="evidence" value="ECO:0007669"/>
    <property type="project" value="UniProtKB-UniRule"/>
</dbReference>
<dbReference type="PIRSF" id="PIRSF001549">
    <property type="entry name" value="His-tRNA_synth"/>
    <property type="match status" value="1"/>
</dbReference>
<feature type="binding site" evidence="10">
    <location>
        <begin position="80"/>
        <end position="82"/>
    </location>
    <ligand>
        <name>L-histidine</name>
        <dbReference type="ChEBI" id="CHEBI:57595"/>
    </ligand>
</feature>
<evidence type="ECO:0000259" key="11">
    <source>
        <dbReference type="PROSITE" id="PS50862"/>
    </source>
</evidence>
<evidence type="ECO:0000256" key="2">
    <source>
        <dbReference type="ARBA" id="ARBA00022490"/>
    </source>
</evidence>
<keyword evidence="5 9" id="KW-0067">ATP-binding</keyword>
<dbReference type="GO" id="GO:0006427">
    <property type="term" value="P:histidyl-tRNA aminoacylation"/>
    <property type="evidence" value="ECO:0007669"/>
    <property type="project" value="UniProtKB-UniRule"/>
</dbReference>
<dbReference type="InterPro" id="IPR041715">
    <property type="entry name" value="HisRS-like_core"/>
</dbReference>
<protein>
    <recommendedName>
        <fullName evidence="9">Histidine--tRNA ligase</fullName>
        <ecNumber evidence="9">6.1.1.21</ecNumber>
    </recommendedName>
    <alternativeName>
        <fullName evidence="9">Histidyl-tRNA synthetase</fullName>
        <shortName evidence="9">HisRS</shortName>
    </alternativeName>
</protein>
<evidence type="ECO:0000256" key="9">
    <source>
        <dbReference type="HAMAP-Rule" id="MF_00127"/>
    </source>
</evidence>
<dbReference type="GO" id="GO:0140096">
    <property type="term" value="F:catalytic activity, acting on a protein"/>
    <property type="evidence" value="ECO:0007669"/>
    <property type="project" value="UniProtKB-ARBA"/>
</dbReference>
<reference evidence="12 13" key="1">
    <citation type="submission" date="2020-08" db="EMBL/GenBank/DDBJ databases">
        <title>Genome sequence of Erysipelothrix inopinata DSM 15511T.</title>
        <authorList>
            <person name="Hyun D.-W."/>
            <person name="Bae J.-W."/>
        </authorList>
    </citation>
    <scope>NUCLEOTIDE SEQUENCE [LARGE SCALE GENOMIC DNA]</scope>
    <source>
        <strain evidence="12 13">DSM 15511</strain>
    </source>
</reference>
<dbReference type="AlphaFoldDB" id="A0A7G9RX68"/>
<evidence type="ECO:0000313" key="13">
    <source>
        <dbReference type="Proteomes" id="UP000515928"/>
    </source>
</evidence>
<dbReference type="Gene3D" id="3.30.930.10">
    <property type="entry name" value="Bira Bifunctional Protein, Domain 2"/>
    <property type="match status" value="1"/>
</dbReference>
<dbReference type="InterPro" id="IPR015807">
    <property type="entry name" value="His-tRNA-ligase"/>
</dbReference>
<dbReference type="Pfam" id="PF13393">
    <property type="entry name" value="tRNA-synt_His"/>
    <property type="match status" value="1"/>
</dbReference>
<comment type="subunit">
    <text evidence="9">Homodimer.</text>
</comment>
<comment type="subcellular location">
    <subcellularLocation>
        <location evidence="9">Cytoplasm</location>
    </subcellularLocation>
</comment>